<accession>X1ESB9</accession>
<comment type="caution">
    <text evidence="1">The sequence shown here is derived from an EMBL/GenBank/DDBJ whole genome shotgun (WGS) entry which is preliminary data.</text>
</comment>
<organism evidence="1">
    <name type="scientific">marine sediment metagenome</name>
    <dbReference type="NCBI Taxonomy" id="412755"/>
    <lineage>
        <taxon>unclassified sequences</taxon>
        <taxon>metagenomes</taxon>
        <taxon>ecological metagenomes</taxon>
    </lineage>
</organism>
<evidence type="ECO:0000313" key="1">
    <source>
        <dbReference type="EMBL" id="GAH23220.1"/>
    </source>
</evidence>
<protein>
    <submittedName>
        <fullName evidence="1">Uncharacterized protein</fullName>
    </submittedName>
</protein>
<sequence>GFCVYRVRAYVEGDPFPKLYFNRDDGLPANDNIAQINLTKEGEKFTLIATAENEFGKAVEKITLINTCH</sequence>
<gene>
    <name evidence="1" type="ORF">S03H2_04938</name>
</gene>
<reference evidence="1" key="1">
    <citation type="journal article" date="2014" name="Front. Microbiol.">
        <title>High frequency of phylogenetically diverse reductive dehalogenase-homologous genes in deep subseafloor sedimentary metagenomes.</title>
        <authorList>
            <person name="Kawai M."/>
            <person name="Futagami T."/>
            <person name="Toyoda A."/>
            <person name="Takaki Y."/>
            <person name="Nishi S."/>
            <person name="Hori S."/>
            <person name="Arai W."/>
            <person name="Tsubouchi T."/>
            <person name="Morono Y."/>
            <person name="Uchiyama I."/>
            <person name="Ito T."/>
            <person name="Fujiyama A."/>
            <person name="Inagaki F."/>
            <person name="Takami H."/>
        </authorList>
    </citation>
    <scope>NUCLEOTIDE SEQUENCE</scope>
    <source>
        <strain evidence="1">Expedition CK06-06</strain>
    </source>
</reference>
<proteinExistence type="predicted"/>
<dbReference type="AlphaFoldDB" id="X1ESB9"/>
<name>X1ESB9_9ZZZZ</name>
<dbReference type="EMBL" id="BARU01002012">
    <property type="protein sequence ID" value="GAH23220.1"/>
    <property type="molecule type" value="Genomic_DNA"/>
</dbReference>
<feature type="non-terminal residue" evidence="1">
    <location>
        <position position="1"/>
    </location>
</feature>